<keyword evidence="3" id="KW-1185">Reference proteome</keyword>
<dbReference type="Proteomes" id="UP001595783">
    <property type="component" value="Unassembled WGS sequence"/>
</dbReference>
<keyword evidence="1" id="KW-0472">Membrane</keyword>
<organism evidence="2 3">
    <name type="scientific">Helicobacter baculiformis</name>
    <dbReference type="NCBI Taxonomy" id="427351"/>
    <lineage>
        <taxon>Bacteria</taxon>
        <taxon>Pseudomonadati</taxon>
        <taxon>Campylobacterota</taxon>
        <taxon>Epsilonproteobacteria</taxon>
        <taxon>Campylobacterales</taxon>
        <taxon>Helicobacteraceae</taxon>
        <taxon>Helicobacter</taxon>
    </lineage>
</organism>
<evidence type="ECO:0008006" key="4">
    <source>
        <dbReference type="Google" id="ProtNLM"/>
    </source>
</evidence>
<feature type="transmembrane region" description="Helical" evidence="1">
    <location>
        <begin position="133"/>
        <end position="151"/>
    </location>
</feature>
<evidence type="ECO:0000256" key="1">
    <source>
        <dbReference type="SAM" id="Phobius"/>
    </source>
</evidence>
<sequence>MERVHTAPITQENASGIALNLVFKYPLRQTPQISPKQIITLQNIAPLSPKAEHFNTSILKSLEIYSQNNTLFIVPKSNLLFDVRAKLSQDKTYLRLEFLPLLNMPSSPAKEVESPSQRVPILKKEEDLLPWDHVWKIALVLGILLVVLWFLKRKNTQQFLFPKVGLEPSVTFVKPLDATHKLVTIEVRNQLYLILLNSNQSVVLDKINLDFSLKKDSGRLKEELMEETKERLRQSKLKDSYV</sequence>
<evidence type="ECO:0000313" key="3">
    <source>
        <dbReference type="Proteomes" id="UP001595783"/>
    </source>
</evidence>
<comment type="caution">
    <text evidence="2">The sequence shown here is derived from an EMBL/GenBank/DDBJ whole genome shotgun (WGS) entry which is preliminary data.</text>
</comment>
<name>A0ABV7ZKW6_9HELI</name>
<dbReference type="EMBL" id="JBHRZO010000021">
    <property type="protein sequence ID" value="MFC3847815.1"/>
    <property type="molecule type" value="Genomic_DNA"/>
</dbReference>
<dbReference type="RefSeq" id="WP_233709012.1">
    <property type="nucleotide sequence ID" value="NZ_FZMF01000023.1"/>
</dbReference>
<evidence type="ECO:0000313" key="2">
    <source>
        <dbReference type="EMBL" id="MFC3847815.1"/>
    </source>
</evidence>
<accession>A0ABV7ZKW6</accession>
<keyword evidence="1" id="KW-0812">Transmembrane</keyword>
<gene>
    <name evidence="2" type="ORF">ACFOPX_04605</name>
</gene>
<protein>
    <recommendedName>
        <fullName evidence="4">Flagellar protein</fullName>
    </recommendedName>
</protein>
<proteinExistence type="predicted"/>
<keyword evidence="1" id="KW-1133">Transmembrane helix</keyword>
<reference evidence="3" key="1">
    <citation type="journal article" date="2019" name="Int. J. Syst. Evol. Microbiol.">
        <title>The Global Catalogue of Microorganisms (GCM) 10K type strain sequencing project: providing services to taxonomists for standard genome sequencing and annotation.</title>
        <authorList>
            <consortium name="The Broad Institute Genomics Platform"/>
            <consortium name="The Broad Institute Genome Sequencing Center for Infectious Disease"/>
            <person name="Wu L."/>
            <person name="Ma J."/>
        </authorList>
    </citation>
    <scope>NUCLEOTIDE SEQUENCE [LARGE SCALE GENOMIC DNA]</scope>
    <source>
        <strain evidence="3">CCUG 53816</strain>
    </source>
</reference>